<sequence length="149" mass="17033">DPLPYAPYADWKMVPYPLGSVHAYSDMAGHTKHFTSLRKLLHMVERTDLQKLLHTVDNLYQKEDPNTFPLLFWRLYPRAQVHILETVDGRVIYMFVDVSYPLTIATLERMLKHGLEVPKLLVGGDLTMAEKLISFIKAALLNAQSAVDP</sequence>
<dbReference type="AlphaFoldDB" id="A0A699TC94"/>
<reference evidence="1" key="1">
    <citation type="journal article" date="2019" name="Sci. Rep.">
        <title>Draft genome of Tanacetum cinerariifolium, the natural source of mosquito coil.</title>
        <authorList>
            <person name="Yamashiro T."/>
            <person name="Shiraishi A."/>
            <person name="Satake H."/>
            <person name="Nakayama K."/>
        </authorList>
    </citation>
    <scope>NUCLEOTIDE SEQUENCE</scope>
</reference>
<accession>A0A699TC94</accession>
<comment type="caution">
    <text evidence="1">The sequence shown here is derived from an EMBL/GenBank/DDBJ whole genome shotgun (WGS) entry which is preliminary data.</text>
</comment>
<evidence type="ECO:0008006" key="2">
    <source>
        <dbReference type="Google" id="ProtNLM"/>
    </source>
</evidence>
<feature type="non-terminal residue" evidence="1">
    <location>
        <position position="1"/>
    </location>
</feature>
<feature type="non-terminal residue" evidence="1">
    <location>
        <position position="149"/>
    </location>
</feature>
<evidence type="ECO:0000313" key="1">
    <source>
        <dbReference type="EMBL" id="GFD06294.1"/>
    </source>
</evidence>
<proteinExistence type="predicted"/>
<dbReference type="EMBL" id="BKCJ011223862">
    <property type="protein sequence ID" value="GFD06294.1"/>
    <property type="molecule type" value="Genomic_DNA"/>
</dbReference>
<name>A0A699TC94_TANCI</name>
<gene>
    <name evidence="1" type="ORF">Tci_878263</name>
</gene>
<organism evidence="1">
    <name type="scientific">Tanacetum cinerariifolium</name>
    <name type="common">Dalmatian daisy</name>
    <name type="synonym">Chrysanthemum cinerariifolium</name>
    <dbReference type="NCBI Taxonomy" id="118510"/>
    <lineage>
        <taxon>Eukaryota</taxon>
        <taxon>Viridiplantae</taxon>
        <taxon>Streptophyta</taxon>
        <taxon>Embryophyta</taxon>
        <taxon>Tracheophyta</taxon>
        <taxon>Spermatophyta</taxon>
        <taxon>Magnoliopsida</taxon>
        <taxon>eudicotyledons</taxon>
        <taxon>Gunneridae</taxon>
        <taxon>Pentapetalae</taxon>
        <taxon>asterids</taxon>
        <taxon>campanulids</taxon>
        <taxon>Asterales</taxon>
        <taxon>Asteraceae</taxon>
        <taxon>Asteroideae</taxon>
        <taxon>Anthemideae</taxon>
        <taxon>Anthemidinae</taxon>
        <taxon>Tanacetum</taxon>
    </lineage>
</organism>
<protein>
    <recommendedName>
        <fullName evidence="2">Aminoacyl-tRNA synthetase, class 1a, anticodon-binding</fullName>
    </recommendedName>
</protein>